<accession>A0A381QAX8</accession>
<reference evidence="3" key="1">
    <citation type="submission" date="2018-05" db="EMBL/GenBank/DDBJ databases">
        <authorList>
            <person name="Lanie J.A."/>
            <person name="Ng W.-L."/>
            <person name="Kazmierczak K.M."/>
            <person name="Andrzejewski T.M."/>
            <person name="Davidsen T.M."/>
            <person name="Wayne K.J."/>
            <person name="Tettelin H."/>
            <person name="Glass J.I."/>
            <person name="Rusch D."/>
            <person name="Podicherti R."/>
            <person name="Tsui H.-C.T."/>
            <person name="Winkler M.E."/>
        </authorList>
    </citation>
    <scope>NUCLEOTIDE SEQUENCE</scope>
</reference>
<evidence type="ECO:0008006" key="4">
    <source>
        <dbReference type="Google" id="ProtNLM"/>
    </source>
</evidence>
<dbReference type="InterPro" id="IPR043144">
    <property type="entry name" value="Mal/L-sulf/L-lact_DH-like_ah"/>
</dbReference>
<dbReference type="SUPFAM" id="SSF89733">
    <property type="entry name" value="L-sulfolactate dehydrogenase-like"/>
    <property type="match status" value="1"/>
</dbReference>
<dbReference type="EMBL" id="UINC01001268">
    <property type="protein sequence ID" value="SUZ76180.1"/>
    <property type="molecule type" value="Genomic_DNA"/>
</dbReference>
<evidence type="ECO:0000313" key="3">
    <source>
        <dbReference type="EMBL" id="SUZ76180.1"/>
    </source>
</evidence>
<organism evidence="3">
    <name type="scientific">marine metagenome</name>
    <dbReference type="NCBI Taxonomy" id="408172"/>
    <lineage>
        <taxon>unclassified sequences</taxon>
        <taxon>metagenomes</taxon>
        <taxon>ecological metagenomes</taxon>
    </lineage>
</organism>
<keyword evidence="2" id="KW-0560">Oxidoreductase</keyword>
<dbReference type="PANTHER" id="PTHR11091">
    <property type="entry name" value="OXIDOREDUCTASE-RELATED"/>
    <property type="match status" value="1"/>
</dbReference>
<dbReference type="InterPro" id="IPR036111">
    <property type="entry name" value="Mal/L-sulfo/L-lacto_DH-like_sf"/>
</dbReference>
<dbReference type="InterPro" id="IPR043143">
    <property type="entry name" value="Mal/L-sulf/L-lact_DH-like_NADP"/>
</dbReference>
<protein>
    <recommendedName>
        <fullName evidence="4">Malate dehydrogenase</fullName>
    </recommendedName>
</protein>
<dbReference type="InterPro" id="IPR003767">
    <property type="entry name" value="Malate/L-lactate_DH-like"/>
</dbReference>
<name>A0A381QAX8_9ZZZZ</name>
<evidence type="ECO:0000256" key="2">
    <source>
        <dbReference type="ARBA" id="ARBA00023002"/>
    </source>
</evidence>
<dbReference type="PANTHER" id="PTHR11091:SF0">
    <property type="entry name" value="MALATE DEHYDROGENASE"/>
    <property type="match status" value="1"/>
</dbReference>
<evidence type="ECO:0000256" key="1">
    <source>
        <dbReference type="ARBA" id="ARBA00006056"/>
    </source>
</evidence>
<dbReference type="Gene3D" id="3.30.1370.60">
    <property type="entry name" value="Hypothetical oxidoreductase yiak, domain 2"/>
    <property type="match status" value="1"/>
</dbReference>
<gene>
    <name evidence="3" type="ORF">METZ01_LOCUS29034</name>
</gene>
<dbReference type="AlphaFoldDB" id="A0A381QAX8"/>
<dbReference type="GO" id="GO:0016491">
    <property type="term" value="F:oxidoreductase activity"/>
    <property type="evidence" value="ECO:0007669"/>
    <property type="project" value="UniProtKB-KW"/>
</dbReference>
<dbReference type="Gene3D" id="1.10.1530.10">
    <property type="match status" value="1"/>
</dbReference>
<proteinExistence type="inferred from homology"/>
<sequence>MLDRFKVPDDIAVRVDQAVMRQAVEDIFKALDMPEAEAESSADVLLYADIRGIDSHGVSNMMRAYVAGFRAEQINPAPSARRERDTLGAISYDCDNGLGIAQSRMFMEEACERAKKTGVAVVTAYNGQHYGPSAYYAHLALPHDMIGISMTTGGLLVTPTQGAERLLGLNPIGIAAPSDTEVPFIFDASMSSVAANKIQLLRRVDGNVAPGWISDAAGSPVMEESPVLEGFMMLPLGGTREIGSHKGFGLAMLVEILCGVLTGTGGGPFRRQGTAHYFMAYDVGAFCDVATFKKDMDEYLRALLDCKPAPGESRVVYPGIPEHEAELERRAEGIPYHPEVIEWFKRTMADLGITDDLP</sequence>
<dbReference type="Pfam" id="PF02615">
    <property type="entry name" value="Ldh_2"/>
    <property type="match status" value="1"/>
</dbReference>
<comment type="similarity">
    <text evidence="1">Belongs to the LDH2/MDH2 oxidoreductase family.</text>
</comment>